<dbReference type="EMBL" id="AP018248">
    <property type="protein sequence ID" value="BAZ02570.1"/>
    <property type="molecule type" value="Genomic_DNA"/>
</dbReference>
<gene>
    <name evidence="2" type="ORF">NIES37_65830</name>
</gene>
<protein>
    <recommendedName>
        <fullName evidence="1">Card1 endonuclease domain-containing protein</fullName>
    </recommendedName>
</protein>
<dbReference type="InterPro" id="IPR011335">
    <property type="entry name" value="Restrct_endonuc-II-like"/>
</dbReference>
<dbReference type="Proteomes" id="UP000218785">
    <property type="component" value="Chromosome"/>
</dbReference>
<dbReference type="GO" id="GO:0003676">
    <property type="term" value="F:nucleic acid binding"/>
    <property type="evidence" value="ECO:0007669"/>
    <property type="project" value="InterPro"/>
</dbReference>
<dbReference type="InterPro" id="IPR011856">
    <property type="entry name" value="tRNA_endonuc-like_dom_sf"/>
</dbReference>
<accession>A0A1Z4NA33</accession>
<feature type="domain" description="Card1 endonuclease" evidence="1">
    <location>
        <begin position="251"/>
        <end position="372"/>
    </location>
</feature>
<dbReference type="AlphaFoldDB" id="A0A1Z4NA33"/>
<evidence type="ECO:0000313" key="3">
    <source>
        <dbReference type="Proteomes" id="UP000218785"/>
    </source>
</evidence>
<sequence length="383" mass="43550">MLVLIGGRSGVPAIAGVLQFLDQVDRIKFLLCIEEQYLQFQKNIEKVIKQERKNLVCDNETDVISVDPNKFDEVYIAAQKLCQGVEQLKYVNLSTVPQSMAFSVYSYVQEKYKDVLVFTVNTDQSQIIPLVFGKQPVAFNKQLTVENYVAMYGFNIFKKKLFHESNIEIIARYIVENIDISRKVLSVIRSNAGSGNSIKAPRGFRIHAEDFTKLRILNSELETFFKQLEVYSIIHKFEILNNIIKFRIETKENYAFLAGDWLEVFVYSSAKQCSFDSVEMGVEIDNYRGEIDVFCLNSANAMICECKTGGKLDADDLSVLSSKAEKLGGNYCVKLFITSEGVVGEEFLNKARNNRVVVVSGNELIRMSNILGKEMQSPTYPRR</sequence>
<dbReference type="KEGG" id="ttq:NIES37_65830"/>
<proteinExistence type="predicted"/>
<reference evidence="2 3" key="1">
    <citation type="submission" date="2017-06" db="EMBL/GenBank/DDBJ databases">
        <title>Genome sequencing of cyanobaciteial culture collection at National Institute for Environmental Studies (NIES).</title>
        <authorList>
            <person name="Hirose Y."/>
            <person name="Shimura Y."/>
            <person name="Fujisawa T."/>
            <person name="Nakamura Y."/>
            <person name="Kawachi M."/>
        </authorList>
    </citation>
    <scope>NUCLEOTIDE SEQUENCE [LARGE SCALE GENOMIC DNA]</scope>
    <source>
        <strain evidence="2 3">NIES-37</strain>
    </source>
</reference>
<organism evidence="2 3">
    <name type="scientific">Tolypothrix tenuis PCC 7101</name>
    <dbReference type="NCBI Taxonomy" id="231146"/>
    <lineage>
        <taxon>Bacteria</taxon>
        <taxon>Bacillati</taxon>
        <taxon>Cyanobacteriota</taxon>
        <taxon>Cyanophyceae</taxon>
        <taxon>Nostocales</taxon>
        <taxon>Tolypothrichaceae</taxon>
        <taxon>Tolypothrix</taxon>
    </lineage>
</organism>
<evidence type="ECO:0000259" key="1">
    <source>
        <dbReference type="Pfam" id="PF09002"/>
    </source>
</evidence>
<keyword evidence="3" id="KW-1185">Reference proteome</keyword>
<dbReference type="Gene3D" id="3.40.1350.10">
    <property type="match status" value="1"/>
</dbReference>
<dbReference type="InterPro" id="IPR015093">
    <property type="entry name" value="Card1_endonucl_dom"/>
</dbReference>
<evidence type="ECO:0000313" key="2">
    <source>
        <dbReference type="EMBL" id="BAZ02570.1"/>
    </source>
</evidence>
<name>A0A1Z4NA33_9CYAN</name>
<dbReference type="Pfam" id="PF09002">
    <property type="entry name" value="Card1_endonuc"/>
    <property type="match status" value="1"/>
</dbReference>
<dbReference type="SUPFAM" id="SSF52980">
    <property type="entry name" value="Restriction endonuclease-like"/>
    <property type="match status" value="1"/>
</dbReference>